<gene>
    <name evidence="4" type="ORF">CA12_30920</name>
</gene>
<sequence length="556" mass="59445">MTEAPPAPAVSPHSPPPADFGRRGTFVLIRAGALLGSAAAAVLLATFWERLDRIDPAVPLLSAAAAGALSVWVLADLIARLDARLRPDRFGHPRPVRRRGWIGLGALLLAASLGRLTPWTGLYGFLPLAAAAVGVWCLTGAARRAWLARPGAARFRSREERTRLTLPGWIALGIAGVLLLGAFLGPSNMLLLVCCLVLGPIAADGWFAAGALRRCEVRRSAPAVAAAGEVALIELALNYRGRWLNARQVTANDRVRNRREDLTAAVVFARVPPRERQTGVYRFEPRTRGPHALGPVTLSTAFPMGLVRREIVARDEAEMLVLPPLGAMTHLWDRRGARADEPAHHARPRKGLFEDEFYQLREYRPGDGSRAIHWRSSAKAGELMVREYHESRDRDLVVLLDLHADGPPGLETENTEERAASLAATIVTEHLRRHGGATLSLRTAGAEQRIYVGRAGGDLTGPLTELALAEPGAAVDLAAAATAAAAAAGPAARRALITTRPPDDPAFAAAGLGSRRGPGGGWEIVSARLGQYDDLFVPPRFESTSPDGPTTDGAPR</sequence>
<dbReference type="RefSeq" id="WP_145359892.1">
    <property type="nucleotide sequence ID" value="NZ_CP036265.1"/>
</dbReference>
<feature type="transmembrane region" description="Helical" evidence="2">
    <location>
        <begin position="164"/>
        <end position="184"/>
    </location>
</feature>
<dbReference type="OrthoDB" id="9812729at2"/>
<dbReference type="KEGG" id="acaf:CA12_30920"/>
<feature type="transmembrane region" description="Helical" evidence="2">
    <location>
        <begin position="100"/>
        <end position="116"/>
    </location>
</feature>
<evidence type="ECO:0000313" key="4">
    <source>
        <dbReference type="EMBL" id="QDT16982.1"/>
    </source>
</evidence>
<keyword evidence="2" id="KW-0812">Transmembrane</keyword>
<reference evidence="4 5" key="1">
    <citation type="submission" date="2019-02" db="EMBL/GenBank/DDBJ databases">
        <title>Deep-cultivation of Planctomycetes and their phenomic and genomic characterization uncovers novel biology.</title>
        <authorList>
            <person name="Wiegand S."/>
            <person name="Jogler M."/>
            <person name="Boedeker C."/>
            <person name="Pinto D."/>
            <person name="Vollmers J."/>
            <person name="Rivas-Marin E."/>
            <person name="Kohn T."/>
            <person name="Peeters S.H."/>
            <person name="Heuer A."/>
            <person name="Rast P."/>
            <person name="Oberbeckmann S."/>
            <person name="Bunk B."/>
            <person name="Jeske O."/>
            <person name="Meyerdierks A."/>
            <person name="Storesund J.E."/>
            <person name="Kallscheuer N."/>
            <person name="Luecker S."/>
            <person name="Lage O.M."/>
            <person name="Pohl T."/>
            <person name="Merkel B.J."/>
            <person name="Hornburger P."/>
            <person name="Mueller R.-W."/>
            <person name="Bruemmer F."/>
            <person name="Labrenz M."/>
            <person name="Spormann A.M."/>
            <person name="Op den Camp H."/>
            <person name="Overmann J."/>
            <person name="Amann R."/>
            <person name="Jetten M.S.M."/>
            <person name="Mascher T."/>
            <person name="Medema M.H."/>
            <person name="Devos D.P."/>
            <person name="Kaster A.-K."/>
            <person name="Ovreas L."/>
            <person name="Rohde M."/>
            <person name="Galperin M.Y."/>
            <person name="Jogler C."/>
        </authorList>
    </citation>
    <scope>NUCLEOTIDE SEQUENCE [LARGE SCALE GENOMIC DNA]</scope>
    <source>
        <strain evidence="4 5">CA12</strain>
    </source>
</reference>
<accession>A0A517PC89</accession>
<feature type="transmembrane region" description="Helical" evidence="2">
    <location>
        <begin position="122"/>
        <end position="143"/>
    </location>
</feature>
<dbReference type="InterPro" id="IPR002881">
    <property type="entry name" value="DUF58"/>
</dbReference>
<keyword evidence="2" id="KW-1133">Transmembrane helix</keyword>
<feature type="transmembrane region" description="Helical" evidence="2">
    <location>
        <begin position="27"/>
        <end position="48"/>
    </location>
</feature>
<feature type="transmembrane region" description="Helical" evidence="2">
    <location>
        <begin position="60"/>
        <end position="79"/>
    </location>
</feature>
<protein>
    <recommendedName>
        <fullName evidence="3">DUF58 domain-containing protein</fullName>
    </recommendedName>
</protein>
<dbReference type="EMBL" id="CP036265">
    <property type="protein sequence ID" value="QDT16982.1"/>
    <property type="molecule type" value="Genomic_DNA"/>
</dbReference>
<dbReference type="PANTHER" id="PTHR34351">
    <property type="entry name" value="SLR1927 PROTEIN-RELATED"/>
    <property type="match status" value="1"/>
</dbReference>
<feature type="region of interest" description="Disordered" evidence="1">
    <location>
        <begin position="537"/>
        <end position="556"/>
    </location>
</feature>
<evidence type="ECO:0000256" key="2">
    <source>
        <dbReference type="SAM" id="Phobius"/>
    </source>
</evidence>
<evidence type="ECO:0000256" key="1">
    <source>
        <dbReference type="SAM" id="MobiDB-lite"/>
    </source>
</evidence>
<name>A0A517PC89_9PLAN</name>
<evidence type="ECO:0000259" key="3">
    <source>
        <dbReference type="Pfam" id="PF01882"/>
    </source>
</evidence>
<feature type="domain" description="DUF58" evidence="3">
    <location>
        <begin position="360"/>
        <end position="496"/>
    </location>
</feature>
<feature type="transmembrane region" description="Helical" evidence="2">
    <location>
        <begin position="190"/>
        <end position="212"/>
    </location>
</feature>
<dbReference type="Proteomes" id="UP000318741">
    <property type="component" value="Chromosome"/>
</dbReference>
<dbReference type="Pfam" id="PF01882">
    <property type="entry name" value="DUF58"/>
    <property type="match status" value="1"/>
</dbReference>
<keyword evidence="5" id="KW-1185">Reference proteome</keyword>
<evidence type="ECO:0000313" key="5">
    <source>
        <dbReference type="Proteomes" id="UP000318741"/>
    </source>
</evidence>
<dbReference type="AlphaFoldDB" id="A0A517PC89"/>
<organism evidence="4 5">
    <name type="scientific">Alienimonas californiensis</name>
    <dbReference type="NCBI Taxonomy" id="2527989"/>
    <lineage>
        <taxon>Bacteria</taxon>
        <taxon>Pseudomonadati</taxon>
        <taxon>Planctomycetota</taxon>
        <taxon>Planctomycetia</taxon>
        <taxon>Planctomycetales</taxon>
        <taxon>Planctomycetaceae</taxon>
        <taxon>Alienimonas</taxon>
    </lineage>
</organism>
<keyword evidence="2" id="KW-0472">Membrane</keyword>
<proteinExistence type="predicted"/>